<dbReference type="CDD" id="cd09001">
    <property type="entry name" value="GH43_FsAxh1-like"/>
    <property type="match status" value="1"/>
</dbReference>
<evidence type="ECO:0000313" key="10">
    <source>
        <dbReference type="EMBL" id="QIK80105.1"/>
    </source>
</evidence>
<dbReference type="SUPFAM" id="SSF75005">
    <property type="entry name" value="Arabinanase/levansucrase/invertase"/>
    <property type="match status" value="1"/>
</dbReference>
<dbReference type="InterPro" id="IPR013320">
    <property type="entry name" value="ConA-like_dom_sf"/>
</dbReference>
<evidence type="ECO:0000259" key="9">
    <source>
        <dbReference type="Pfam" id="PF17851"/>
    </source>
</evidence>
<evidence type="ECO:0000256" key="1">
    <source>
        <dbReference type="ARBA" id="ARBA00009865"/>
    </source>
</evidence>
<evidence type="ECO:0000256" key="5">
    <source>
        <dbReference type="PIRSR" id="PIRSR606710-2"/>
    </source>
</evidence>
<gene>
    <name evidence="10" type="ORF">G7077_12895</name>
</gene>
<dbReference type="GO" id="GO:0005975">
    <property type="term" value="P:carbohydrate metabolic process"/>
    <property type="evidence" value="ECO:0007669"/>
    <property type="project" value="InterPro"/>
</dbReference>
<dbReference type="Pfam" id="PF04616">
    <property type="entry name" value="Glyco_hydro_43"/>
    <property type="match status" value="1"/>
</dbReference>
<keyword evidence="11" id="KW-1185">Reference proteome</keyword>
<dbReference type="PANTHER" id="PTHR42812">
    <property type="entry name" value="BETA-XYLOSIDASE"/>
    <property type="match status" value="1"/>
</dbReference>
<evidence type="ECO:0000256" key="7">
    <source>
        <dbReference type="SAM" id="MobiDB-lite"/>
    </source>
</evidence>
<organism evidence="10 11">
    <name type="scientific">Sphingomonas piscis</name>
    <dbReference type="NCBI Taxonomy" id="2714943"/>
    <lineage>
        <taxon>Bacteria</taxon>
        <taxon>Pseudomonadati</taxon>
        <taxon>Pseudomonadota</taxon>
        <taxon>Alphaproteobacteria</taxon>
        <taxon>Sphingomonadales</taxon>
        <taxon>Sphingomonadaceae</taxon>
        <taxon>Sphingomonas</taxon>
    </lineage>
</organism>
<name>A0A6G7YTN8_9SPHN</name>
<sequence>MVKAAWLASATVLAMAGLSAAQAQVWRSDQGDGTFRNPILYADYPDPDIIRVGEDFYFVSTTFANAPGVTLLHSRDLVNWKIVGHVVPRLDGSPKFDLEDGGSYRTGFFAASLRHHGGTFYIAITPVGHKTRIYRSKAITGPWTYNEIDREAFDPGLFFDDDGKAYIATSIGSDGTVTLLSLNKDLTAVTSSKVIHYVQGIEGSKLIKRKGTYYLFNALPRRLELLVSRSKSLDGPWETRPQISTSGKTGGHQGALVDLPDGRDFGFVMFDAGSIGRMTNISPVHWVDGWPVWGTPEQPGRVPDRALKPIQGQPFSEPPTTDNFAGRTLGLQWQWNHNPDNSRWSLTQRPGFLRLHATRAPDLWSARNTLVQKGQGPRARATIKASLAGIRQGDVCGLGTFGKFSPQLAISGESGGRRSLRMQVTESTVEGPKTEVRERAIAIRGGNVWLRTDLDFTSDLGRVAYSLDARRWTYVGGTFPLKFDWRTGTFQGEQIAISCYNPGAKGGFLDVDSFTLAKF</sequence>
<dbReference type="Gene3D" id="2.115.10.20">
    <property type="entry name" value="Glycosyl hydrolase domain, family 43"/>
    <property type="match status" value="1"/>
</dbReference>
<dbReference type="InterPro" id="IPR041542">
    <property type="entry name" value="GH43_C2"/>
</dbReference>
<feature type="active site" description="Proton acceptor" evidence="4">
    <location>
        <position position="46"/>
    </location>
</feature>
<comment type="similarity">
    <text evidence="1 6">Belongs to the glycosyl hydrolase 43 family.</text>
</comment>
<keyword evidence="3 6" id="KW-0326">Glycosidase</keyword>
<dbReference type="Proteomes" id="UP000503222">
    <property type="component" value="Chromosome"/>
</dbReference>
<keyword evidence="2 6" id="KW-0378">Hydrolase</keyword>
<evidence type="ECO:0000256" key="8">
    <source>
        <dbReference type="SAM" id="SignalP"/>
    </source>
</evidence>
<evidence type="ECO:0000313" key="11">
    <source>
        <dbReference type="Proteomes" id="UP000503222"/>
    </source>
</evidence>
<feature type="domain" description="Beta-xylosidase C-terminal Concanavalin A-like" evidence="9">
    <location>
        <begin position="322"/>
        <end position="515"/>
    </location>
</feature>
<dbReference type="Pfam" id="PF17851">
    <property type="entry name" value="GH43_C2"/>
    <property type="match status" value="1"/>
</dbReference>
<feature type="chain" id="PRO_5026236184" evidence="8">
    <location>
        <begin position="24"/>
        <end position="519"/>
    </location>
</feature>
<dbReference type="Gene3D" id="2.60.120.200">
    <property type="match status" value="1"/>
</dbReference>
<feature type="region of interest" description="Disordered" evidence="7">
    <location>
        <begin position="236"/>
        <end position="255"/>
    </location>
</feature>
<feature type="site" description="Important for catalytic activity, responsible for pKa modulation of the active site Glu and correct orientation of both the proton donor and substrate" evidence="5">
    <location>
        <position position="154"/>
    </location>
</feature>
<dbReference type="GO" id="GO:0004553">
    <property type="term" value="F:hydrolase activity, hydrolyzing O-glycosyl compounds"/>
    <property type="evidence" value="ECO:0007669"/>
    <property type="project" value="InterPro"/>
</dbReference>
<dbReference type="InterPro" id="IPR006710">
    <property type="entry name" value="Glyco_hydro_43"/>
</dbReference>
<keyword evidence="8" id="KW-0732">Signal</keyword>
<dbReference type="SUPFAM" id="SSF49899">
    <property type="entry name" value="Concanavalin A-like lectins/glucanases"/>
    <property type="match status" value="1"/>
</dbReference>
<dbReference type="EMBL" id="CP049869">
    <property type="protein sequence ID" value="QIK80105.1"/>
    <property type="molecule type" value="Genomic_DNA"/>
</dbReference>
<reference evidence="10 11" key="1">
    <citation type="submission" date="2020-03" db="EMBL/GenBank/DDBJ databases">
        <title>Sphingomonas sp. nov., isolated from fish.</title>
        <authorList>
            <person name="Hyun D.-W."/>
            <person name="Bae J.-W."/>
        </authorList>
    </citation>
    <scope>NUCLEOTIDE SEQUENCE [LARGE SCALE GENOMIC DNA]</scope>
    <source>
        <strain evidence="10 11">HDW15B</strain>
    </source>
</reference>
<dbReference type="PANTHER" id="PTHR42812:SF12">
    <property type="entry name" value="BETA-XYLOSIDASE-RELATED"/>
    <property type="match status" value="1"/>
</dbReference>
<evidence type="ECO:0000256" key="6">
    <source>
        <dbReference type="RuleBase" id="RU361187"/>
    </source>
</evidence>
<dbReference type="AlphaFoldDB" id="A0A6G7YTN8"/>
<evidence type="ECO:0000256" key="2">
    <source>
        <dbReference type="ARBA" id="ARBA00022801"/>
    </source>
</evidence>
<proteinExistence type="inferred from homology"/>
<dbReference type="InterPro" id="IPR051795">
    <property type="entry name" value="Glycosyl_Hydrlase_43"/>
</dbReference>
<evidence type="ECO:0000256" key="3">
    <source>
        <dbReference type="ARBA" id="ARBA00023295"/>
    </source>
</evidence>
<feature type="active site" description="Proton donor" evidence="4">
    <location>
        <position position="202"/>
    </location>
</feature>
<dbReference type="KEGG" id="spii:G7077_12895"/>
<protein>
    <submittedName>
        <fullName evidence="10">Glycosyl hydrolase 43 family protein</fullName>
    </submittedName>
</protein>
<dbReference type="InterPro" id="IPR023296">
    <property type="entry name" value="Glyco_hydro_beta-prop_sf"/>
</dbReference>
<feature type="signal peptide" evidence="8">
    <location>
        <begin position="1"/>
        <end position="23"/>
    </location>
</feature>
<accession>A0A6G7YTN8</accession>
<evidence type="ECO:0000256" key="4">
    <source>
        <dbReference type="PIRSR" id="PIRSR606710-1"/>
    </source>
</evidence>